<dbReference type="FunFam" id="3.40.50.300:FF:001148">
    <property type="entry name" value="Pre-mRNA-splicing factor ATP-dependent RNA helicase DHX15/PRP43"/>
    <property type="match status" value="1"/>
</dbReference>
<dbReference type="Pfam" id="PF00271">
    <property type="entry name" value="Helicase_C"/>
    <property type="match status" value="1"/>
</dbReference>
<comment type="caution">
    <text evidence="13">The sequence shown here is derived from an EMBL/GenBank/DDBJ whole genome shotgun (WGS) entry which is preliminary data.</text>
</comment>
<keyword evidence="6" id="KW-0067">ATP-binding</keyword>
<evidence type="ECO:0000256" key="5">
    <source>
        <dbReference type="ARBA" id="ARBA00022806"/>
    </source>
</evidence>
<name>A0A1Y2GMB1_9FUNG</name>
<evidence type="ECO:0000256" key="2">
    <source>
        <dbReference type="ARBA" id="ARBA00022664"/>
    </source>
</evidence>
<evidence type="ECO:0000256" key="7">
    <source>
        <dbReference type="ARBA" id="ARBA00023187"/>
    </source>
</evidence>
<evidence type="ECO:0000256" key="9">
    <source>
        <dbReference type="ARBA" id="ARBA00055599"/>
    </source>
</evidence>
<dbReference type="InterPro" id="IPR011709">
    <property type="entry name" value="DEAD-box_helicase_OB_fold"/>
</dbReference>
<evidence type="ECO:0000313" key="14">
    <source>
        <dbReference type="Proteomes" id="UP000193648"/>
    </source>
</evidence>
<keyword evidence="14" id="KW-1185">Reference proteome</keyword>
<proteinExistence type="predicted"/>
<dbReference type="InterPro" id="IPR001650">
    <property type="entry name" value="Helicase_C-like"/>
</dbReference>
<dbReference type="RefSeq" id="XP_021880632.1">
    <property type="nucleotide sequence ID" value="XM_022022075.1"/>
</dbReference>
<dbReference type="Proteomes" id="UP000193648">
    <property type="component" value="Unassembled WGS sequence"/>
</dbReference>
<dbReference type="InterPro" id="IPR014001">
    <property type="entry name" value="Helicase_ATP-bd"/>
</dbReference>
<dbReference type="SMART" id="SM00847">
    <property type="entry name" value="HA2"/>
    <property type="match status" value="1"/>
</dbReference>
<dbReference type="InterPro" id="IPR027417">
    <property type="entry name" value="P-loop_NTPase"/>
</dbReference>
<dbReference type="Gene3D" id="3.40.50.300">
    <property type="entry name" value="P-loop containing nucleotide triphosphate hydrolases"/>
    <property type="match status" value="2"/>
</dbReference>
<gene>
    <name evidence="13" type="ORF">BCR41DRAFT_337471</name>
</gene>
<evidence type="ECO:0000313" key="13">
    <source>
        <dbReference type="EMBL" id="ORZ13848.1"/>
    </source>
</evidence>
<dbReference type="Pfam" id="PF00270">
    <property type="entry name" value="DEAD"/>
    <property type="match status" value="1"/>
</dbReference>
<evidence type="ECO:0000256" key="6">
    <source>
        <dbReference type="ARBA" id="ARBA00022840"/>
    </source>
</evidence>
<dbReference type="AlphaFoldDB" id="A0A1Y2GMB1"/>
<comment type="function">
    <text evidence="9">Pre-mRNA processing factor involved in disassembly of spliceosomes after the release of mature mRNA.</text>
</comment>
<keyword evidence="2" id="KW-0507">mRNA processing</keyword>
<evidence type="ECO:0000259" key="12">
    <source>
        <dbReference type="PROSITE" id="PS51194"/>
    </source>
</evidence>
<dbReference type="PROSITE" id="PS51194">
    <property type="entry name" value="HELICASE_CTER"/>
    <property type="match status" value="1"/>
</dbReference>
<dbReference type="GO" id="GO:0071014">
    <property type="term" value="C:post-mRNA release spliceosomal complex"/>
    <property type="evidence" value="ECO:0007669"/>
    <property type="project" value="EnsemblFungi"/>
</dbReference>
<feature type="domain" description="Helicase ATP-binding" evidence="11">
    <location>
        <begin position="108"/>
        <end position="273"/>
    </location>
</feature>
<dbReference type="PANTHER" id="PTHR18934">
    <property type="entry name" value="ATP-DEPENDENT RNA HELICASE"/>
    <property type="match status" value="1"/>
</dbReference>
<dbReference type="GO" id="GO:0000466">
    <property type="term" value="P:maturation of 5.8S rRNA from tricistronic rRNA transcript (SSU-rRNA, 5.8S rRNA, LSU-rRNA)"/>
    <property type="evidence" value="ECO:0007669"/>
    <property type="project" value="EnsemblFungi"/>
</dbReference>
<accession>A0A1Y2GMB1</accession>
<dbReference type="FunFam" id="1.20.120.1080:FF:000003">
    <property type="entry name" value="Pre-mRNA-splicing factor ATP-dependent RNA helicase PRP43"/>
    <property type="match status" value="1"/>
</dbReference>
<evidence type="ECO:0000256" key="1">
    <source>
        <dbReference type="ARBA" id="ARBA00012552"/>
    </source>
</evidence>
<dbReference type="SUPFAM" id="SSF52540">
    <property type="entry name" value="P-loop containing nucleoside triphosphate hydrolases"/>
    <property type="match status" value="1"/>
</dbReference>
<dbReference type="GO" id="GO:0000462">
    <property type="term" value="P:maturation of SSU-rRNA from tricistronic rRNA transcript (SSU-rRNA, 5.8S rRNA, LSU-rRNA)"/>
    <property type="evidence" value="ECO:0007669"/>
    <property type="project" value="EnsemblFungi"/>
</dbReference>
<dbReference type="GO" id="GO:0003723">
    <property type="term" value="F:RNA binding"/>
    <property type="evidence" value="ECO:0007669"/>
    <property type="project" value="TreeGrafter"/>
</dbReference>
<feature type="domain" description="Helicase C-terminal" evidence="12">
    <location>
        <begin position="295"/>
        <end position="477"/>
    </location>
</feature>
<dbReference type="GO" id="GO:0005684">
    <property type="term" value="C:U2-type spliceosomal complex"/>
    <property type="evidence" value="ECO:0007669"/>
    <property type="project" value="EnsemblFungi"/>
</dbReference>
<feature type="region of interest" description="Disordered" evidence="10">
    <location>
        <begin position="750"/>
        <end position="774"/>
    </location>
</feature>
<dbReference type="Gene3D" id="1.20.120.1080">
    <property type="match status" value="1"/>
</dbReference>
<keyword evidence="3" id="KW-0547">Nucleotide-binding</keyword>
<comment type="catalytic activity">
    <reaction evidence="8">
        <text>ATP + H2O = ADP + phosphate + H(+)</text>
        <dbReference type="Rhea" id="RHEA:13065"/>
        <dbReference type="ChEBI" id="CHEBI:15377"/>
        <dbReference type="ChEBI" id="CHEBI:15378"/>
        <dbReference type="ChEBI" id="CHEBI:30616"/>
        <dbReference type="ChEBI" id="CHEBI:43474"/>
        <dbReference type="ChEBI" id="CHEBI:456216"/>
        <dbReference type="EC" id="3.6.4.13"/>
    </reaction>
</comment>
<dbReference type="EMBL" id="MCFF01000022">
    <property type="protein sequence ID" value="ORZ13848.1"/>
    <property type="molecule type" value="Genomic_DNA"/>
</dbReference>
<evidence type="ECO:0000256" key="10">
    <source>
        <dbReference type="SAM" id="MobiDB-lite"/>
    </source>
</evidence>
<dbReference type="GO" id="GO:0003724">
    <property type="term" value="F:RNA helicase activity"/>
    <property type="evidence" value="ECO:0007669"/>
    <property type="project" value="UniProtKB-EC"/>
</dbReference>
<dbReference type="PANTHER" id="PTHR18934:SF109">
    <property type="entry name" value="ATP-DEPENDENT RNA HELICASE DHX15 HOMOLOG"/>
    <property type="match status" value="1"/>
</dbReference>
<keyword evidence="5" id="KW-0347">Helicase</keyword>
<dbReference type="CDD" id="cd17973">
    <property type="entry name" value="DEXHc_DHX15"/>
    <property type="match status" value="1"/>
</dbReference>
<dbReference type="GO" id="GO:0032040">
    <property type="term" value="C:small-subunit processome"/>
    <property type="evidence" value="ECO:0007669"/>
    <property type="project" value="EnsemblFungi"/>
</dbReference>
<dbReference type="FunFam" id="3.40.50.300:FF:000007">
    <property type="entry name" value="Pre-mRNA-splicing factor ATP-dependent RNA helicase"/>
    <property type="match status" value="1"/>
</dbReference>
<dbReference type="STRING" id="64571.A0A1Y2GMB1"/>
<dbReference type="Pfam" id="PF21010">
    <property type="entry name" value="HA2_C"/>
    <property type="match status" value="1"/>
</dbReference>
<evidence type="ECO:0000256" key="8">
    <source>
        <dbReference type="ARBA" id="ARBA00047984"/>
    </source>
</evidence>
<dbReference type="GeneID" id="33563919"/>
<reference evidence="13 14" key="1">
    <citation type="submission" date="2016-07" db="EMBL/GenBank/DDBJ databases">
        <title>Pervasive Adenine N6-methylation of Active Genes in Fungi.</title>
        <authorList>
            <consortium name="DOE Joint Genome Institute"/>
            <person name="Mondo S.J."/>
            <person name="Dannebaum R.O."/>
            <person name="Kuo R.C."/>
            <person name="Labutti K."/>
            <person name="Haridas S."/>
            <person name="Kuo A."/>
            <person name="Salamov A."/>
            <person name="Ahrendt S.R."/>
            <person name="Lipzen A."/>
            <person name="Sullivan W."/>
            <person name="Andreopoulos W.B."/>
            <person name="Clum A."/>
            <person name="Lindquist E."/>
            <person name="Daum C."/>
            <person name="Ramamoorthy G.K."/>
            <person name="Gryganskyi A."/>
            <person name="Culley D."/>
            <person name="Magnuson J.K."/>
            <person name="James T.Y."/>
            <person name="O'Malley M.A."/>
            <person name="Stajich J.E."/>
            <person name="Spatafora J.W."/>
            <person name="Visel A."/>
            <person name="Grigoriev I.V."/>
        </authorList>
    </citation>
    <scope>NUCLEOTIDE SEQUENCE [LARGE SCALE GENOMIC DNA]</scope>
    <source>
        <strain evidence="13 14">NRRL 3116</strain>
    </source>
</reference>
<dbReference type="CDD" id="cd18791">
    <property type="entry name" value="SF2_C_RHA"/>
    <property type="match status" value="1"/>
</dbReference>
<dbReference type="GO" id="GO:0000390">
    <property type="term" value="P:spliceosomal complex disassembly"/>
    <property type="evidence" value="ECO:0007669"/>
    <property type="project" value="EnsemblFungi"/>
</dbReference>
<dbReference type="OrthoDB" id="10253254at2759"/>
<dbReference type="InParanoid" id="A0A1Y2GMB1"/>
<protein>
    <recommendedName>
        <fullName evidence="1">RNA helicase</fullName>
        <ecNumber evidence="1">3.6.4.13</ecNumber>
    </recommendedName>
</protein>
<dbReference type="SMART" id="SM00490">
    <property type="entry name" value="HELICc"/>
    <property type="match status" value="1"/>
</dbReference>
<keyword evidence="7" id="KW-0508">mRNA splicing</keyword>
<dbReference type="SMART" id="SM00487">
    <property type="entry name" value="DEXDc"/>
    <property type="match status" value="1"/>
</dbReference>
<dbReference type="InterPro" id="IPR044756">
    <property type="entry name" value="DHX15_DEXHc"/>
</dbReference>
<dbReference type="InterPro" id="IPR048333">
    <property type="entry name" value="HA2_WH"/>
</dbReference>
<dbReference type="InterPro" id="IPR011545">
    <property type="entry name" value="DEAD/DEAH_box_helicase_dom"/>
</dbReference>
<dbReference type="GO" id="GO:0005524">
    <property type="term" value="F:ATP binding"/>
    <property type="evidence" value="ECO:0007669"/>
    <property type="project" value="UniProtKB-KW"/>
</dbReference>
<dbReference type="PROSITE" id="PS51192">
    <property type="entry name" value="HELICASE_ATP_BIND_1"/>
    <property type="match status" value="1"/>
</dbReference>
<evidence type="ECO:0000256" key="4">
    <source>
        <dbReference type="ARBA" id="ARBA00022801"/>
    </source>
</evidence>
<dbReference type="FunCoup" id="A0A1Y2GMB1">
    <property type="interactions" value="1170"/>
</dbReference>
<evidence type="ECO:0000256" key="3">
    <source>
        <dbReference type="ARBA" id="ARBA00022741"/>
    </source>
</evidence>
<dbReference type="Pfam" id="PF07717">
    <property type="entry name" value="OB_NTP_bind"/>
    <property type="match status" value="1"/>
</dbReference>
<dbReference type="Pfam" id="PF04408">
    <property type="entry name" value="WHD_HA2"/>
    <property type="match status" value="1"/>
</dbReference>
<evidence type="ECO:0000259" key="11">
    <source>
        <dbReference type="PROSITE" id="PS51192"/>
    </source>
</evidence>
<organism evidence="13 14">
    <name type="scientific">Lobosporangium transversale</name>
    <dbReference type="NCBI Taxonomy" id="64571"/>
    <lineage>
        <taxon>Eukaryota</taxon>
        <taxon>Fungi</taxon>
        <taxon>Fungi incertae sedis</taxon>
        <taxon>Mucoromycota</taxon>
        <taxon>Mortierellomycotina</taxon>
        <taxon>Mortierellomycetes</taxon>
        <taxon>Mortierellales</taxon>
        <taxon>Mortierellaceae</taxon>
        <taxon>Lobosporangium</taxon>
    </lineage>
</organism>
<dbReference type="GO" id="GO:0016787">
    <property type="term" value="F:hydrolase activity"/>
    <property type="evidence" value="ECO:0007669"/>
    <property type="project" value="UniProtKB-KW"/>
</dbReference>
<keyword evidence="4 13" id="KW-0378">Hydrolase</keyword>
<dbReference type="GO" id="GO:0000463">
    <property type="term" value="P:maturation of LSU-rRNA from tricistronic rRNA transcript (SSU-rRNA, 5.8S rRNA, LSU-rRNA)"/>
    <property type="evidence" value="ECO:0007669"/>
    <property type="project" value="EnsemblFungi"/>
</dbReference>
<dbReference type="InterPro" id="IPR007502">
    <property type="entry name" value="Helicase-assoc_dom"/>
</dbReference>
<dbReference type="EC" id="3.6.4.13" evidence="1"/>
<feature type="region of interest" description="Disordered" evidence="10">
    <location>
        <begin position="1"/>
        <end position="30"/>
    </location>
</feature>
<sequence length="774" mass="87549">MSDSKSQKLVKAEKDAEAPQENPYLAHLPPSERLVGGAAASGRKNPYGLAPNHPLANFVIGATTAEQAEAAEEGDINPFTDKPFSDKYRKILAGRRKLPVNKHRKEFLNLVQNNQVVILVGETGSGKTTQIPQFLVFDELPGFKGKKIACTQPRRLAAMSVAQRVAEEMDVVMGQEVGYNIRFEDCTSASTILQYMTDGMLLREAMNDPLLTRYSAIILDEAHDRTLSTDILMGLMKEIIRKRSDLKVVVMSATLDAGKFQKYFDDAPLMSVPGRTFPVEIYYTPEPESDYLEAAIFTALQIHRSEDPGDILLFLTGEEEIEDACKKIKMEADMMPDTGPVKVLPLYSTLPPQAQKRIYEDAPPPRTPEGRPGRKIVVSTNIAETSLTIDGIVYVIDPGFSKQKVYNPRIRVESLLVSPISKASAQQRSGRAGRTRPGKCFRLYTENAFMKELIETTYPEILRSNLGTVVLQLKKLGIDDLVHFDFMDPPAPETLMRALELLNYLGALDDDGNLTPLGSIMADFPLDPQLAKMLIMSPQYGCSNEIMTIVSLLNVPLVFVRPADQRKAADEAKAQFAHPDGDHLTLLNVYHAYKTSGEDQKWCYDNYCNYRTLKSADNVRTQLKRYMERFDLDLVSLPFDERPKGPYYTGIRKALVTGYFMQVAHQERSGNYLTVKDNQVVRLHPSSCLDHAAEWVIYNEFVLTNQNFIRTVTEVKAEWLLDIAPIYFDLDSFPNCEGKRVLEKLLRRRKDEEDMKKNRKSDRSDRDRDYKRRK</sequence>